<gene>
    <name evidence="1" type="ORF">LCGC14_1218960</name>
</gene>
<evidence type="ECO:0000313" key="1">
    <source>
        <dbReference type="EMBL" id="KKM92391.1"/>
    </source>
</evidence>
<name>A0A0F9LZ73_9ZZZZ</name>
<dbReference type="EMBL" id="LAZR01006399">
    <property type="protein sequence ID" value="KKM92391.1"/>
    <property type="molecule type" value="Genomic_DNA"/>
</dbReference>
<protein>
    <submittedName>
        <fullName evidence="1">Uncharacterized protein</fullName>
    </submittedName>
</protein>
<proteinExistence type="predicted"/>
<dbReference type="AlphaFoldDB" id="A0A0F9LZ73"/>
<organism evidence="1">
    <name type="scientific">marine sediment metagenome</name>
    <dbReference type="NCBI Taxonomy" id="412755"/>
    <lineage>
        <taxon>unclassified sequences</taxon>
        <taxon>metagenomes</taxon>
        <taxon>ecological metagenomes</taxon>
    </lineage>
</organism>
<reference evidence="1" key="1">
    <citation type="journal article" date="2015" name="Nature">
        <title>Complex archaea that bridge the gap between prokaryotes and eukaryotes.</title>
        <authorList>
            <person name="Spang A."/>
            <person name="Saw J.H."/>
            <person name="Jorgensen S.L."/>
            <person name="Zaremba-Niedzwiedzka K."/>
            <person name="Martijn J."/>
            <person name="Lind A.E."/>
            <person name="van Eijk R."/>
            <person name="Schleper C."/>
            <person name="Guy L."/>
            <person name="Ettema T.J."/>
        </authorList>
    </citation>
    <scope>NUCLEOTIDE SEQUENCE</scope>
</reference>
<sequence length="192" mass="20375">MSYAIPTNELTLNDIKSYKQRAIAAGIVRAKAKGIAASDEELVVREMLPSFDLGILAGLAAGVGYALNYYVTPAGVGAGVWTPAPGVTAWTADPALPIGRVAVFYKAYDAAADPQATAIRFLIATATTKANFFIQELIDNKLEPEVWFSEPVVYDPQDIVNIDFFGRANTVGGGEELGFGAFIIERVGAVVS</sequence>
<accession>A0A0F9LZ73</accession>
<comment type="caution">
    <text evidence="1">The sequence shown here is derived from an EMBL/GenBank/DDBJ whole genome shotgun (WGS) entry which is preliminary data.</text>
</comment>